<dbReference type="Proteomes" id="UP000271889">
    <property type="component" value="Unassembled WGS sequence"/>
</dbReference>
<sequence>MSVFLDNPDDIRISHPLLGPSSPKNKAHRSALSDCNKSLLRDDCENTTKMANKRLTTCSTMAKPSPAL</sequence>
<protein>
    <submittedName>
        <fullName evidence="2">Uncharacterized protein</fullName>
    </submittedName>
</protein>
<evidence type="ECO:0000313" key="3">
    <source>
        <dbReference type="Proteomes" id="UP000271889"/>
    </source>
</evidence>
<proteinExistence type="predicted"/>
<accession>A0A3P7QXM8</accession>
<evidence type="ECO:0000313" key="2">
    <source>
        <dbReference type="EMBL" id="VDN34119.1"/>
    </source>
</evidence>
<reference evidence="2 3" key="1">
    <citation type="submission" date="2018-11" db="EMBL/GenBank/DDBJ databases">
        <authorList>
            <consortium name="Pathogen Informatics"/>
        </authorList>
    </citation>
    <scope>NUCLEOTIDE SEQUENCE [LARGE SCALE GENOMIC DNA]</scope>
</reference>
<evidence type="ECO:0000256" key="1">
    <source>
        <dbReference type="SAM" id="MobiDB-lite"/>
    </source>
</evidence>
<keyword evidence="3" id="KW-1185">Reference proteome</keyword>
<name>A0A3P7QXM8_CYLGO</name>
<feature type="region of interest" description="Disordered" evidence="1">
    <location>
        <begin position="1"/>
        <end position="29"/>
    </location>
</feature>
<organism evidence="2 3">
    <name type="scientific">Cylicostephanus goldi</name>
    <name type="common">Nematode worm</name>
    <dbReference type="NCBI Taxonomy" id="71465"/>
    <lineage>
        <taxon>Eukaryota</taxon>
        <taxon>Metazoa</taxon>
        <taxon>Ecdysozoa</taxon>
        <taxon>Nematoda</taxon>
        <taxon>Chromadorea</taxon>
        <taxon>Rhabditida</taxon>
        <taxon>Rhabditina</taxon>
        <taxon>Rhabditomorpha</taxon>
        <taxon>Strongyloidea</taxon>
        <taxon>Strongylidae</taxon>
        <taxon>Cylicostephanus</taxon>
    </lineage>
</organism>
<dbReference type="AlphaFoldDB" id="A0A3P7QXM8"/>
<dbReference type="EMBL" id="UYRV01123999">
    <property type="protein sequence ID" value="VDN34119.1"/>
    <property type="molecule type" value="Genomic_DNA"/>
</dbReference>
<gene>
    <name evidence="2" type="ORF">CGOC_LOCUS12544</name>
</gene>